<gene>
    <name evidence="2" type="ORF">WJ0W_004729</name>
</gene>
<sequence length="100" mass="11861">MGMDIFLTLLDKKIIQREAIMKVKKECLLRMAERAGTSIVFHPQNPAWVKEPGDVSWKRWRQLYKKMDSRMRYAQKKERKRRANESTGINRKQDTAGISH</sequence>
<name>A0ABN8U8M3_9BACL</name>
<feature type="compositionally biased region" description="Basic residues" evidence="1">
    <location>
        <begin position="73"/>
        <end position="82"/>
    </location>
</feature>
<protein>
    <submittedName>
        <fullName evidence="2">Uncharacterized protein</fullName>
    </submittedName>
</protein>
<keyword evidence="3" id="KW-1185">Reference proteome</keyword>
<feature type="region of interest" description="Disordered" evidence="1">
    <location>
        <begin position="71"/>
        <end position="100"/>
    </location>
</feature>
<reference evidence="2" key="1">
    <citation type="submission" date="2022-06" db="EMBL/GenBank/DDBJ databases">
        <authorList>
            <person name="Dietemann V."/>
            <person name="Ory F."/>
            <person name="Dainat B."/>
            <person name="Oberhansli S."/>
        </authorList>
    </citation>
    <scope>NUCLEOTIDE SEQUENCE</scope>
    <source>
        <strain evidence="2">Ena-SAMPLE-TAB-26-04-2022-14:26:32:270-5432</strain>
    </source>
</reference>
<organism evidence="2 3">
    <name type="scientific">Paenibacillus melissococcoides</name>
    <dbReference type="NCBI Taxonomy" id="2912268"/>
    <lineage>
        <taxon>Bacteria</taxon>
        <taxon>Bacillati</taxon>
        <taxon>Bacillota</taxon>
        <taxon>Bacilli</taxon>
        <taxon>Bacillales</taxon>
        <taxon>Paenibacillaceae</taxon>
        <taxon>Paenibacillus</taxon>
    </lineage>
</organism>
<dbReference type="Proteomes" id="UP001154322">
    <property type="component" value="Unassembled WGS sequence"/>
</dbReference>
<evidence type="ECO:0000313" key="3">
    <source>
        <dbReference type="Proteomes" id="UP001154322"/>
    </source>
</evidence>
<feature type="compositionally biased region" description="Polar residues" evidence="1">
    <location>
        <begin position="85"/>
        <end position="100"/>
    </location>
</feature>
<accession>A0ABN8U8M3</accession>
<proteinExistence type="predicted"/>
<comment type="caution">
    <text evidence="2">The sequence shown here is derived from an EMBL/GenBank/DDBJ whole genome shotgun (WGS) entry which is preliminary data.</text>
</comment>
<dbReference type="EMBL" id="CALYLO010000007">
    <property type="protein sequence ID" value="CAH8247494.1"/>
    <property type="molecule type" value="Genomic_DNA"/>
</dbReference>
<evidence type="ECO:0000256" key="1">
    <source>
        <dbReference type="SAM" id="MobiDB-lite"/>
    </source>
</evidence>
<evidence type="ECO:0000313" key="2">
    <source>
        <dbReference type="EMBL" id="CAH8247494.1"/>
    </source>
</evidence>